<dbReference type="STRING" id="1107311.Q767_00210"/>
<dbReference type="PANTHER" id="PTHR46825">
    <property type="entry name" value="D-ALANYL-D-ALANINE-CARBOXYPEPTIDASE/ENDOPEPTIDASE AMPH"/>
    <property type="match status" value="1"/>
</dbReference>
<dbReference type="Proteomes" id="UP000030149">
    <property type="component" value="Unassembled WGS sequence"/>
</dbReference>
<dbReference type="InterPro" id="IPR001466">
    <property type="entry name" value="Beta-lactam-related"/>
</dbReference>
<reference evidence="3" key="1">
    <citation type="submission" date="2013-09" db="EMBL/GenBank/DDBJ databases">
        <authorList>
            <person name="Zeng Z."/>
            <person name="Chen C."/>
        </authorList>
    </citation>
    <scope>NUCLEOTIDE SEQUENCE [LARGE SCALE GENOMIC DNA]</scope>
    <source>
        <strain evidence="3">DK69</strain>
    </source>
</reference>
<dbReference type="AlphaFoldDB" id="V6SAI2"/>
<dbReference type="InterPro" id="IPR012338">
    <property type="entry name" value="Beta-lactam/transpept-like"/>
</dbReference>
<evidence type="ECO:0000313" key="2">
    <source>
        <dbReference type="EMBL" id="KGO97064.1"/>
    </source>
</evidence>
<protein>
    <submittedName>
        <fullName evidence="2">Beta-lactamase</fullName>
    </submittedName>
</protein>
<dbReference type="eggNOG" id="COG1680">
    <property type="taxonomic scope" value="Bacteria"/>
</dbReference>
<dbReference type="SUPFAM" id="SSF56601">
    <property type="entry name" value="beta-lactamase/transpeptidase-like"/>
    <property type="match status" value="1"/>
</dbReference>
<sequence>MNHTFLKIVMTALLLHSSIGNRIYSQTKDNTVKNIEATYPVIDKMFSDYAKQNHFPGLVYGLVVNGKLIHTGNFGYLNTTQKNTADSKSEFRIASMTKSFTAMAIVKLRDEGKLKLDDPVYLYIPEMAAQKYLTADASPITIRHLLTHAAGFPEDNPWGDRQMAKTDEEFIAMIKKGISFSNNPGLTYEYSNMGYAMLGYIIKKVSGLPYQTYITKNILEPLGMLHTYFEYSKVPPNKLAHGYRWLNDQWIEQPMLHDGTYGAMGGMITSIEDFGKYTALHLSAWPPRNDTDNGPIKRSSIREMQFPSNLGSFDPQNTYPYDRICPAVAAYCYGLGWKKYCNDNVYIGHSGGLPGFGSNWKIMPDYGIGIISFSNLTYANMNLINLKVLDTVISLAKLKPRQLPASAILNQRKNELISLLPEWKDPETKPIFAENFFMDYFPDSLRKEATSLFNKAGKIIKTGELIPENNLRGSFILEGENSDIEISFTLTPENPPLIQEYNIKEIKKSKK</sequence>
<accession>V6SAI2</accession>
<reference evidence="2 3" key="2">
    <citation type="journal article" date="2015" name="Stand. Genomic Sci.">
        <title>High quality draft genomic sequence of Flavobacterium enshiense DK69(T) and comparison among Flavobacterium genomes.</title>
        <authorList>
            <person name="Zeng Z."/>
            <person name="Chen C."/>
            <person name="Du H."/>
            <person name="Wang G."/>
            <person name="Li M."/>
        </authorList>
    </citation>
    <scope>NUCLEOTIDE SEQUENCE [LARGE SCALE GENOMIC DNA]</scope>
    <source>
        <strain evidence="2 3">DK69</strain>
    </source>
</reference>
<dbReference type="RefSeq" id="WP_023574445.1">
    <property type="nucleotide sequence ID" value="NZ_AVCS01000016.1"/>
</dbReference>
<evidence type="ECO:0000313" key="3">
    <source>
        <dbReference type="Proteomes" id="UP000030149"/>
    </source>
</evidence>
<evidence type="ECO:0000259" key="1">
    <source>
        <dbReference type="Pfam" id="PF00144"/>
    </source>
</evidence>
<organism evidence="2 3">
    <name type="scientific">Flavobacterium enshiense DK69</name>
    <dbReference type="NCBI Taxonomy" id="1107311"/>
    <lineage>
        <taxon>Bacteria</taxon>
        <taxon>Pseudomonadati</taxon>
        <taxon>Bacteroidota</taxon>
        <taxon>Flavobacteriia</taxon>
        <taxon>Flavobacteriales</taxon>
        <taxon>Flavobacteriaceae</taxon>
        <taxon>Flavobacterium</taxon>
    </lineage>
</organism>
<dbReference type="EMBL" id="JRLZ01000001">
    <property type="protein sequence ID" value="KGO97064.1"/>
    <property type="molecule type" value="Genomic_DNA"/>
</dbReference>
<comment type="caution">
    <text evidence="2">The sequence shown here is derived from an EMBL/GenBank/DDBJ whole genome shotgun (WGS) entry which is preliminary data.</text>
</comment>
<dbReference type="OrthoDB" id="9793489at2"/>
<keyword evidence="3" id="KW-1185">Reference proteome</keyword>
<proteinExistence type="predicted"/>
<dbReference type="PATRIC" id="fig|1107311.3.peg.2446"/>
<dbReference type="Gene3D" id="3.40.710.10">
    <property type="entry name" value="DD-peptidase/beta-lactamase superfamily"/>
    <property type="match status" value="1"/>
</dbReference>
<gene>
    <name evidence="2" type="ORF">Q767_00210</name>
</gene>
<dbReference type="InterPro" id="IPR050491">
    <property type="entry name" value="AmpC-like"/>
</dbReference>
<feature type="domain" description="Beta-lactamase-related" evidence="1">
    <location>
        <begin position="42"/>
        <end position="381"/>
    </location>
</feature>
<dbReference type="PANTHER" id="PTHR46825:SF9">
    <property type="entry name" value="BETA-LACTAMASE-RELATED DOMAIN-CONTAINING PROTEIN"/>
    <property type="match status" value="1"/>
</dbReference>
<dbReference type="Pfam" id="PF00144">
    <property type="entry name" value="Beta-lactamase"/>
    <property type="match status" value="1"/>
</dbReference>
<name>V6SAI2_9FLAO</name>